<sequence length="327" mass="33695">MPLKWRPKRGYVSIVLRCPARPNRDLRMHINRRAKIGLIVGATVLVAVVVAVLGISAVITRHDNDPVSVLPFTDLKGPNGVAVGSTGEVYVADELGGQVRKLAPGSTTQVAIPFDIPSPENPNGVGLDPVAIAVGPAGDIYVVDGHNDRVLKLAAGSTTPTVLPLADLADPNGVAVDGSGNVYIAESHVRTPRVLKLPADATAPTVLPLTDVKFPKGVAVDGAGNVYVSDSGNNRILKLANGSGAQSVLPFTGLNSPRGIAANKAGDVYVADRGNSRVLKLAAGATSQEVVLSAGQYDPAGVAVDTAGNIYIADLHNHQVLKLAAHS</sequence>
<keyword evidence="3" id="KW-1133">Transmembrane helix</keyword>
<gene>
    <name evidence="4" type="ORF">B5M45_27365</name>
</gene>
<dbReference type="InterPro" id="IPR001258">
    <property type="entry name" value="NHL_repeat"/>
</dbReference>
<keyword evidence="3" id="KW-0812">Transmembrane</keyword>
<evidence type="ECO:0000256" key="3">
    <source>
        <dbReference type="SAM" id="Phobius"/>
    </source>
</evidence>
<dbReference type="Gene3D" id="2.120.10.30">
    <property type="entry name" value="TolB, C-terminal domain"/>
    <property type="match status" value="1"/>
</dbReference>
<dbReference type="SUPFAM" id="SSF63829">
    <property type="entry name" value="Calcium-dependent phosphotriesterase"/>
    <property type="match status" value="1"/>
</dbReference>
<evidence type="ECO:0008006" key="6">
    <source>
        <dbReference type="Google" id="ProtNLM"/>
    </source>
</evidence>
<keyword evidence="1" id="KW-0677">Repeat</keyword>
<dbReference type="Proteomes" id="UP000193040">
    <property type="component" value="Unassembled WGS sequence"/>
</dbReference>
<protein>
    <recommendedName>
        <fullName evidence="6">SMP-30/Gluconolactonase/LRE-like region domain-containing protein</fullName>
    </recommendedName>
</protein>
<dbReference type="PROSITE" id="PS51125">
    <property type="entry name" value="NHL"/>
    <property type="match status" value="3"/>
</dbReference>
<evidence type="ECO:0000256" key="2">
    <source>
        <dbReference type="PROSITE-ProRule" id="PRU00504"/>
    </source>
</evidence>
<dbReference type="Pfam" id="PF01436">
    <property type="entry name" value="NHL"/>
    <property type="match status" value="3"/>
</dbReference>
<feature type="transmembrane region" description="Helical" evidence="3">
    <location>
        <begin position="36"/>
        <end position="59"/>
    </location>
</feature>
<evidence type="ECO:0000313" key="4">
    <source>
        <dbReference type="EMBL" id="ORJ54354.1"/>
    </source>
</evidence>
<proteinExistence type="predicted"/>
<feature type="repeat" description="NHL" evidence="2">
    <location>
        <begin position="214"/>
        <end position="242"/>
    </location>
</feature>
<comment type="caution">
    <text evidence="4">The sequence shown here is derived from an EMBL/GenBank/DDBJ whole genome shotgun (WGS) entry which is preliminary data.</text>
</comment>
<feature type="repeat" description="NHL" evidence="2">
    <location>
        <begin position="243"/>
        <end position="284"/>
    </location>
</feature>
<keyword evidence="5" id="KW-1185">Reference proteome</keyword>
<dbReference type="SUPFAM" id="SSF101898">
    <property type="entry name" value="NHL repeat"/>
    <property type="match status" value="1"/>
</dbReference>
<dbReference type="GO" id="GO:0008270">
    <property type="term" value="F:zinc ion binding"/>
    <property type="evidence" value="ECO:0007669"/>
    <property type="project" value="UniProtKB-KW"/>
</dbReference>
<name>A0A1X0XN43_MYCSI</name>
<accession>A0A1X0XN43</accession>
<dbReference type="EMBL" id="MZZM01000034">
    <property type="protein sequence ID" value="ORJ54354.1"/>
    <property type="molecule type" value="Genomic_DNA"/>
</dbReference>
<organism evidence="4 5">
    <name type="scientific">Mycobacterium simiae</name>
    <name type="common">Mycobacterium habana</name>
    <dbReference type="NCBI Taxonomy" id="1784"/>
    <lineage>
        <taxon>Bacteria</taxon>
        <taxon>Bacillati</taxon>
        <taxon>Actinomycetota</taxon>
        <taxon>Actinomycetes</taxon>
        <taxon>Mycobacteriales</taxon>
        <taxon>Mycobacteriaceae</taxon>
        <taxon>Mycobacterium</taxon>
        <taxon>Mycobacterium simiae complex</taxon>
    </lineage>
</organism>
<reference evidence="4 5" key="1">
    <citation type="submission" date="2017-03" db="EMBL/GenBank/DDBJ databases">
        <title>Genomic insights into Mycobacterium simiae human colonization.</title>
        <authorList>
            <person name="Steffani J.L."/>
            <person name="Brunck M.E."/>
            <person name="Cruz E."/>
            <person name="Montiel R."/>
            <person name="Barona F."/>
        </authorList>
    </citation>
    <scope>NUCLEOTIDE SEQUENCE [LARGE SCALE GENOMIC DNA]</scope>
    <source>
        <strain evidence="4 5">MsiGto</strain>
    </source>
</reference>
<evidence type="ECO:0000256" key="1">
    <source>
        <dbReference type="ARBA" id="ARBA00022737"/>
    </source>
</evidence>
<dbReference type="Gene3D" id="2.40.10.500">
    <property type="match status" value="1"/>
</dbReference>
<keyword evidence="3" id="KW-0472">Membrane</keyword>
<dbReference type="InterPro" id="IPR050952">
    <property type="entry name" value="TRIM-NHL_E3_ligases"/>
</dbReference>
<dbReference type="PANTHER" id="PTHR24104:SF25">
    <property type="entry name" value="PROTEIN LIN-41"/>
    <property type="match status" value="1"/>
</dbReference>
<dbReference type="InterPro" id="IPR011042">
    <property type="entry name" value="6-blade_b-propeller_TolB-like"/>
</dbReference>
<dbReference type="AlphaFoldDB" id="A0A1X0XN43"/>
<feature type="repeat" description="NHL" evidence="2">
    <location>
        <begin position="299"/>
        <end position="326"/>
    </location>
</feature>
<dbReference type="CDD" id="cd14952">
    <property type="entry name" value="NHL_PKND_like"/>
    <property type="match status" value="1"/>
</dbReference>
<dbReference type="PANTHER" id="PTHR24104">
    <property type="entry name" value="E3 UBIQUITIN-PROTEIN LIGASE NHLRC1-RELATED"/>
    <property type="match status" value="1"/>
</dbReference>
<dbReference type="InterPro" id="IPR035016">
    <property type="entry name" value="NHL_PKND"/>
</dbReference>
<evidence type="ECO:0000313" key="5">
    <source>
        <dbReference type="Proteomes" id="UP000193040"/>
    </source>
</evidence>